<dbReference type="Proteomes" id="UP000179786">
    <property type="component" value="Unassembled WGS sequence"/>
</dbReference>
<dbReference type="AlphaFoldDB" id="A0A1S1MZJ0"/>
<dbReference type="EMBL" id="MKJU01000025">
    <property type="protein sequence ID" value="OHU91594.1"/>
    <property type="molecule type" value="Genomic_DNA"/>
</dbReference>
<dbReference type="OrthoDB" id="6336514at2"/>
<organism evidence="1 2">
    <name type="scientific">Pseudoalteromonas amylolytica</name>
    <dbReference type="NCBI Taxonomy" id="1859457"/>
    <lineage>
        <taxon>Bacteria</taxon>
        <taxon>Pseudomonadati</taxon>
        <taxon>Pseudomonadota</taxon>
        <taxon>Gammaproteobacteria</taxon>
        <taxon>Alteromonadales</taxon>
        <taxon>Pseudoalteromonadaceae</taxon>
        <taxon>Pseudoalteromonas</taxon>
    </lineage>
</organism>
<accession>A0A1S1MZJ0</accession>
<evidence type="ECO:0008006" key="3">
    <source>
        <dbReference type="Google" id="ProtNLM"/>
    </source>
</evidence>
<protein>
    <recommendedName>
        <fullName evidence="3">Solute-binding protein family 3/N-terminal domain-containing protein</fullName>
    </recommendedName>
</protein>
<reference evidence="1 2" key="1">
    <citation type="submission" date="2016-09" db="EMBL/GenBank/DDBJ databases">
        <title>Pseudoalteromonas amylolytica sp. nov., isolated from the surface seawater.</title>
        <authorList>
            <person name="Wu Y.-H."/>
            <person name="Cheng H."/>
            <person name="Jin X.-B."/>
            <person name="Wang C.-S."/>
            <person name="Xu X.-W."/>
        </authorList>
    </citation>
    <scope>NUCLEOTIDE SEQUENCE [LARGE SCALE GENOMIC DNA]</scope>
    <source>
        <strain evidence="1 2">JW1</strain>
    </source>
</reference>
<gene>
    <name evidence="1" type="ORF">BET10_12365</name>
</gene>
<keyword evidence="2" id="KW-1185">Reference proteome</keyword>
<evidence type="ECO:0000313" key="1">
    <source>
        <dbReference type="EMBL" id="OHU91594.1"/>
    </source>
</evidence>
<proteinExistence type="predicted"/>
<dbReference type="STRING" id="1859457.BET10_12365"/>
<comment type="caution">
    <text evidence="1">The sequence shown here is derived from an EMBL/GenBank/DDBJ whole genome shotgun (WGS) entry which is preliminary data.</text>
</comment>
<name>A0A1S1MZJ0_9GAMM</name>
<sequence length="225" mass="25561">MKYGLIFILLFVCHYSFSEEASVGQTFVISYVEHEGIIKYYVPLLASAYKKIGIEPEFELINDKRALKLLDQGAIDADTAKSLEFVDHYQNIIVVPTPISQIDVVLLCQSKLPCDLSVLKDANRSLGIIAADEFYAQLLEGSEISILELTSFETLLKIFDQNKIDYAIVVFDDYTKNTMLKYHNRFLIQQKIGYHLLSKKHQGLVEKLDKAIIQTRAEGGFLTVQ</sequence>
<dbReference type="SUPFAM" id="SSF53850">
    <property type="entry name" value="Periplasmic binding protein-like II"/>
    <property type="match status" value="1"/>
</dbReference>
<evidence type="ECO:0000313" key="2">
    <source>
        <dbReference type="Proteomes" id="UP000179786"/>
    </source>
</evidence>